<dbReference type="Pfam" id="PF07726">
    <property type="entry name" value="AAA_3"/>
    <property type="match status" value="1"/>
</dbReference>
<comment type="similarity">
    <text evidence="3">Belongs to the MoxR family.</text>
</comment>
<evidence type="ECO:0000313" key="6">
    <source>
        <dbReference type="Proteomes" id="UP000284178"/>
    </source>
</evidence>
<dbReference type="CDD" id="cd00009">
    <property type="entry name" value="AAA"/>
    <property type="match status" value="1"/>
</dbReference>
<keyword evidence="6" id="KW-1185">Reference proteome</keyword>
<dbReference type="InterPro" id="IPR050764">
    <property type="entry name" value="CbbQ/NirQ/NorQ/GpvN"/>
</dbReference>
<evidence type="ECO:0000256" key="3">
    <source>
        <dbReference type="ARBA" id="ARBA00061607"/>
    </source>
</evidence>
<dbReference type="InterPro" id="IPR011703">
    <property type="entry name" value="ATPase_AAA-3"/>
</dbReference>
<dbReference type="PANTHER" id="PTHR42759">
    <property type="entry name" value="MOXR FAMILY PROTEIN"/>
    <property type="match status" value="1"/>
</dbReference>
<dbReference type="InterPro" id="IPR041628">
    <property type="entry name" value="ChlI/MoxR_AAA_lid"/>
</dbReference>
<accession>A0A412FM06</accession>
<dbReference type="AlphaFoldDB" id="A0A412FM06"/>
<evidence type="ECO:0000256" key="2">
    <source>
        <dbReference type="ARBA" id="ARBA00022840"/>
    </source>
</evidence>
<dbReference type="InterPro" id="IPR027417">
    <property type="entry name" value="P-loop_NTPase"/>
</dbReference>
<name>A0A412FM06_9FIRM</name>
<proteinExistence type="inferred from homology"/>
<dbReference type="SMART" id="SM00382">
    <property type="entry name" value="AAA"/>
    <property type="match status" value="1"/>
</dbReference>
<dbReference type="SUPFAM" id="SSF52540">
    <property type="entry name" value="P-loop containing nucleoside triphosphate hydrolases"/>
    <property type="match status" value="1"/>
</dbReference>
<dbReference type="PANTHER" id="PTHR42759:SF5">
    <property type="entry name" value="METHANOL DEHYDROGENASE REGULATOR"/>
    <property type="match status" value="1"/>
</dbReference>
<dbReference type="GeneID" id="83016720"/>
<dbReference type="GO" id="GO:0016887">
    <property type="term" value="F:ATP hydrolysis activity"/>
    <property type="evidence" value="ECO:0007669"/>
    <property type="project" value="InterPro"/>
</dbReference>
<dbReference type="Proteomes" id="UP000284178">
    <property type="component" value="Unassembled WGS sequence"/>
</dbReference>
<feature type="domain" description="AAA+ ATPase" evidence="4">
    <location>
        <begin position="34"/>
        <end position="175"/>
    </location>
</feature>
<dbReference type="Gene3D" id="1.10.8.80">
    <property type="entry name" value="Magnesium chelatase subunit I, C-Terminal domain"/>
    <property type="match status" value="1"/>
</dbReference>
<comment type="caution">
    <text evidence="5">The sequence shown here is derived from an EMBL/GenBank/DDBJ whole genome shotgun (WGS) entry which is preliminary data.</text>
</comment>
<dbReference type="Gene3D" id="3.40.50.300">
    <property type="entry name" value="P-loop containing nucleotide triphosphate hydrolases"/>
    <property type="match status" value="1"/>
</dbReference>
<protein>
    <submittedName>
        <fullName evidence="5">MoxR family ATPase</fullName>
    </submittedName>
</protein>
<evidence type="ECO:0000256" key="1">
    <source>
        <dbReference type="ARBA" id="ARBA00022741"/>
    </source>
</evidence>
<gene>
    <name evidence="5" type="ORF">DWY25_15060</name>
</gene>
<dbReference type="Pfam" id="PF17863">
    <property type="entry name" value="AAA_lid_2"/>
    <property type="match status" value="1"/>
</dbReference>
<dbReference type="GO" id="GO:0005524">
    <property type="term" value="F:ATP binding"/>
    <property type="evidence" value="ECO:0007669"/>
    <property type="project" value="UniProtKB-KW"/>
</dbReference>
<dbReference type="PIRSF" id="PIRSF002849">
    <property type="entry name" value="AAA_ATPase_chaperone_MoxR_prd"/>
    <property type="match status" value="1"/>
</dbReference>
<reference evidence="5 6" key="1">
    <citation type="submission" date="2018-08" db="EMBL/GenBank/DDBJ databases">
        <title>A genome reference for cultivated species of the human gut microbiota.</title>
        <authorList>
            <person name="Zou Y."/>
            <person name="Xue W."/>
            <person name="Luo G."/>
        </authorList>
    </citation>
    <scope>NUCLEOTIDE SEQUENCE [LARGE SCALE GENOMIC DNA]</scope>
    <source>
        <strain evidence="5 6">AF24-29</strain>
    </source>
</reference>
<keyword evidence="1" id="KW-0547">Nucleotide-binding</keyword>
<dbReference type="InterPro" id="IPR003593">
    <property type="entry name" value="AAA+_ATPase"/>
</dbReference>
<dbReference type="RefSeq" id="WP_117895913.1">
    <property type="nucleotide sequence ID" value="NZ_CABJCV010000024.1"/>
</dbReference>
<evidence type="ECO:0000259" key="4">
    <source>
        <dbReference type="SMART" id="SM00382"/>
    </source>
</evidence>
<sequence>MNCQEAASLLKKNIEQIMVGSEQSCGLIMMSLLAGGHILLEDVPGTGKTTLAKAVAQSLNLSFKRVQFTPDLMPSDLIGIQFYNQAKGEFEFRPGPLFTQLVLADEINRAAPRTQSSLLEAMEEHQISVEGTTYPLPEPFFVIATQNPIENQGTFPLPEAQIDRFMIRIHPGYPSPQEEQRMLKNLSVQAAAPQLSPVLDGKQLLALRDEVDAVRIHDVLLDYALQVVGRTRAHERIQLGVSPRGALAWVRCAKAMAAIQGRDYVLPDDLKACAQPVLAHRLILGGLSLGSDRQAEAVLAQILEEIPVPVEKFQG</sequence>
<evidence type="ECO:0000313" key="5">
    <source>
        <dbReference type="EMBL" id="RGR69205.1"/>
    </source>
</evidence>
<keyword evidence="2" id="KW-0067">ATP-binding</keyword>
<dbReference type="FunFam" id="3.40.50.300:FF:000640">
    <property type="entry name" value="MoxR family ATPase"/>
    <property type="match status" value="1"/>
</dbReference>
<organism evidence="5 6">
    <name type="scientific">Holdemania filiformis</name>
    <dbReference type="NCBI Taxonomy" id="61171"/>
    <lineage>
        <taxon>Bacteria</taxon>
        <taxon>Bacillati</taxon>
        <taxon>Bacillota</taxon>
        <taxon>Erysipelotrichia</taxon>
        <taxon>Erysipelotrichales</taxon>
        <taxon>Erysipelotrichaceae</taxon>
        <taxon>Holdemania</taxon>
    </lineage>
</organism>
<dbReference type="EMBL" id="QRUP01000024">
    <property type="protein sequence ID" value="RGR69205.1"/>
    <property type="molecule type" value="Genomic_DNA"/>
</dbReference>